<sequence>MKNNLLLVGSTMLIGFLLSGIVRVENTTEKAATTYEAADALLWAEARKTLRGIHEWDYPEVNEAQAELGQLLYFDTRLSINGEQSCNTCHDLGRYGVDKLPTSPGALPGMLGDRNSPTVLNAVLHDTQFWDGRAADLTEQAKGPILNPVEMAIPHEGILLERLKEVPAYVERFRQAFPQAEEPITYQHVAEAIAAFESQLLTPSRFDAFMEKDFAALSAQEKKGLKVFLDAGCQSCHDGVALGGQQFRRFGEMQDFRSVDSRIHEDPGLYALSGNPGDLFKFKVPSLRNIAETYPYFHDGSVHDLKESVQIMGITQLNRSFSEEELADLSAFLKSLTGELPQVLAEAPVLP</sequence>
<dbReference type="PROSITE" id="PS51007">
    <property type="entry name" value="CYTC"/>
    <property type="match status" value="2"/>
</dbReference>
<dbReference type="PIRSF" id="PIRSF000294">
    <property type="entry name" value="Cytochrome-c_peroxidase"/>
    <property type="match status" value="1"/>
</dbReference>
<comment type="PTM">
    <text evidence="8">Binds 2 heme groups per subunit.</text>
</comment>
<evidence type="ECO:0000256" key="8">
    <source>
        <dbReference type="PIRSR" id="PIRSR000294-1"/>
    </source>
</evidence>
<evidence type="ECO:0000256" key="1">
    <source>
        <dbReference type="ARBA" id="ARBA00004418"/>
    </source>
</evidence>
<dbReference type="InterPro" id="IPR051395">
    <property type="entry name" value="Cytochrome_c_Peroxidase/MauG"/>
</dbReference>
<dbReference type="InterPro" id="IPR009056">
    <property type="entry name" value="Cyt_c-like_dom"/>
</dbReference>
<keyword evidence="3 9" id="KW-0479">Metal-binding</keyword>
<dbReference type="GO" id="GO:0004130">
    <property type="term" value="F:cytochrome-c peroxidase activity"/>
    <property type="evidence" value="ECO:0007669"/>
    <property type="project" value="TreeGrafter"/>
</dbReference>
<reference evidence="11 12" key="1">
    <citation type="submission" date="2012-05" db="EMBL/GenBank/DDBJ databases">
        <title>Genome sequence of Nitritalea halalkaliphila LW7.</title>
        <authorList>
            <person name="Jangir P.K."/>
            <person name="Singh A."/>
            <person name="Shivaji S."/>
            <person name="Sharma R."/>
        </authorList>
    </citation>
    <scope>NUCLEOTIDE SEQUENCE [LARGE SCALE GENOMIC DNA]</scope>
    <source>
        <strain evidence="11 12">LW7</strain>
    </source>
</reference>
<dbReference type="InterPro" id="IPR004852">
    <property type="entry name" value="Di-haem_cyt_c_peroxidsae"/>
</dbReference>
<dbReference type="STRING" id="1189621.A3SI_07564"/>
<feature type="binding site" description="covalent" evidence="8">
    <location>
        <position position="89"/>
    </location>
    <ligand>
        <name>heme c</name>
        <dbReference type="ChEBI" id="CHEBI:61717"/>
        <label>1</label>
    </ligand>
</feature>
<dbReference type="PATRIC" id="fig|1189621.3.peg.1579"/>
<comment type="cofactor">
    <cofactor evidence="8">
        <name>heme</name>
        <dbReference type="ChEBI" id="CHEBI:30413"/>
    </cofactor>
    <text evidence="8">Binds 2 heme groups.</text>
</comment>
<keyword evidence="7 9" id="KW-0408">Iron</keyword>
<dbReference type="Proteomes" id="UP000005551">
    <property type="component" value="Unassembled WGS sequence"/>
</dbReference>
<dbReference type="Pfam" id="PF00034">
    <property type="entry name" value="Cytochrom_C"/>
    <property type="match status" value="1"/>
</dbReference>
<dbReference type="AlphaFoldDB" id="I5C5N2"/>
<feature type="binding site" description="covalent" evidence="8">
    <location>
        <position position="233"/>
    </location>
    <ligand>
        <name>heme c</name>
        <dbReference type="ChEBI" id="CHEBI:61717"/>
        <label>2</label>
    </ligand>
</feature>
<evidence type="ECO:0000256" key="3">
    <source>
        <dbReference type="ARBA" id="ARBA00022723"/>
    </source>
</evidence>
<feature type="domain" description="Cytochrome c" evidence="10">
    <location>
        <begin position="64"/>
        <end position="174"/>
    </location>
</feature>
<dbReference type="Pfam" id="PF03150">
    <property type="entry name" value="CCP_MauG"/>
    <property type="match status" value="1"/>
</dbReference>
<evidence type="ECO:0000256" key="4">
    <source>
        <dbReference type="ARBA" id="ARBA00022729"/>
    </source>
</evidence>
<dbReference type="SUPFAM" id="SSF46626">
    <property type="entry name" value="Cytochrome c"/>
    <property type="match status" value="2"/>
</dbReference>
<dbReference type="Gene3D" id="1.10.760.10">
    <property type="entry name" value="Cytochrome c-like domain"/>
    <property type="match status" value="2"/>
</dbReference>
<evidence type="ECO:0000256" key="5">
    <source>
        <dbReference type="ARBA" id="ARBA00022764"/>
    </source>
</evidence>
<organism evidence="11 12">
    <name type="scientific">Nitritalea halalkaliphila LW7</name>
    <dbReference type="NCBI Taxonomy" id="1189621"/>
    <lineage>
        <taxon>Bacteria</taxon>
        <taxon>Pseudomonadati</taxon>
        <taxon>Bacteroidota</taxon>
        <taxon>Cytophagia</taxon>
        <taxon>Cytophagales</taxon>
        <taxon>Cyclobacteriaceae</taxon>
        <taxon>Nitritalea</taxon>
    </lineage>
</organism>
<evidence type="ECO:0000259" key="10">
    <source>
        <dbReference type="PROSITE" id="PS51007"/>
    </source>
</evidence>
<dbReference type="OrthoDB" id="9805202at2"/>
<feature type="binding site" description="axial binding residue" evidence="9">
    <location>
        <position position="237"/>
    </location>
    <ligand>
        <name>heme c</name>
        <dbReference type="ChEBI" id="CHEBI:61717"/>
        <label>2</label>
    </ligand>
    <ligandPart>
        <name>Fe</name>
        <dbReference type="ChEBI" id="CHEBI:18248"/>
    </ligandPart>
</feature>
<dbReference type="GO" id="GO:0009055">
    <property type="term" value="F:electron transfer activity"/>
    <property type="evidence" value="ECO:0007669"/>
    <property type="project" value="InterPro"/>
</dbReference>
<dbReference type="RefSeq" id="WP_009054391.1">
    <property type="nucleotide sequence ID" value="NZ_AJYA01000016.1"/>
</dbReference>
<comment type="subcellular location">
    <subcellularLocation>
        <location evidence="1">Periplasm</location>
    </subcellularLocation>
</comment>
<evidence type="ECO:0000256" key="2">
    <source>
        <dbReference type="ARBA" id="ARBA00022617"/>
    </source>
</evidence>
<comment type="caution">
    <text evidence="11">The sequence shown here is derived from an EMBL/GenBank/DDBJ whole genome shotgun (WGS) entry which is preliminary data.</text>
</comment>
<feature type="binding site" description="covalent" evidence="8">
    <location>
        <position position="86"/>
    </location>
    <ligand>
        <name>heme c</name>
        <dbReference type="ChEBI" id="CHEBI:61717"/>
        <label>1</label>
    </ligand>
</feature>
<protein>
    <submittedName>
        <fullName evidence="11">Cpx</fullName>
    </submittedName>
</protein>
<feature type="domain" description="Cytochrome c" evidence="10">
    <location>
        <begin position="219"/>
        <end position="337"/>
    </location>
</feature>
<dbReference type="GO" id="GO:0046872">
    <property type="term" value="F:metal ion binding"/>
    <property type="evidence" value="ECO:0007669"/>
    <property type="project" value="UniProtKB-KW"/>
</dbReference>
<keyword evidence="2 8" id="KW-0349">Heme</keyword>
<evidence type="ECO:0000256" key="6">
    <source>
        <dbReference type="ARBA" id="ARBA00023002"/>
    </source>
</evidence>
<name>I5C5N2_9BACT</name>
<dbReference type="InterPro" id="IPR036909">
    <property type="entry name" value="Cyt_c-like_dom_sf"/>
</dbReference>
<evidence type="ECO:0000313" key="11">
    <source>
        <dbReference type="EMBL" id="EIM77134.1"/>
    </source>
</evidence>
<dbReference type="EMBL" id="AJYA01000016">
    <property type="protein sequence ID" value="EIM77134.1"/>
    <property type="molecule type" value="Genomic_DNA"/>
</dbReference>
<keyword evidence="6" id="KW-0560">Oxidoreductase</keyword>
<keyword evidence="12" id="KW-1185">Reference proteome</keyword>
<feature type="binding site" description="covalent" evidence="8">
    <location>
        <position position="236"/>
    </location>
    <ligand>
        <name>heme c</name>
        <dbReference type="ChEBI" id="CHEBI:61717"/>
        <label>2</label>
    </ligand>
</feature>
<keyword evidence="5" id="KW-0574">Periplasm</keyword>
<keyword evidence="4" id="KW-0732">Signal</keyword>
<evidence type="ECO:0000256" key="9">
    <source>
        <dbReference type="PIRSR" id="PIRSR000294-2"/>
    </source>
</evidence>
<evidence type="ECO:0000256" key="7">
    <source>
        <dbReference type="ARBA" id="ARBA00023004"/>
    </source>
</evidence>
<dbReference type="InterPro" id="IPR026259">
    <property type="entry name" value="MauG/Cytc_peroxidase"/>
</dbReference>
<dbReference type="GO" id="GO:0020037">
    <property type="term" value="F:heme binding"/>
    <property type="evidence" value="ECO:0007669"/>
    <property type="project" value="InterPro"/>
</dbReference>
<evidence type="ECO:0000313" key="12">
    <source>
        <dbReference type="Proteomes" id="UP000005551"/>
    </source>
</evidence>
<accession>I5C5N2</accession>
<dbReference type="GO" id="GO:0042597">
    <property type="term" value="C:periplasmic space"/>
    <property type="evidence" value="ECO:0007669"/>
    <property type="project" value="UniProtKB-SubCell"/>
</dbReference>
<feature type="binding site" description="axial binding residue" evidence="9">
    <location>
        <position position="90"/>
    </location>
    <ligand>
        <name>heme c</name>
        <dbReference type="ChEBI" id="CHEBI:61717"/>
        <label>1</label>
    </ligand>
    <ligandPart>
        <name>Fe</name>
        <dbReference type="ChEBI" id="CHEBI:18248"/>
    </ligandPart>
</feature>
<dbReference type="PANTHER" id="PTHR30600:SF7">
    <property type="entry name" value="CYTOCHROME C PEROXIDASE-RELATED"/>
    <property type="match status" value="1"/>
</dbReference>
<dbReference type="PANTHER" id="PTHR30600">
    <property type="entry name" value="CYTOCHROME C PEROXIDASE-RELATED"/>
    <property type="match status" value="1"/>
</dbReference>
<proteinExistence type="predicted"/>
<gene>
    <name evidence="11" type="ORF">A3SI_07564</name>
</gene>
<feature type="binding site" description="axial binding residue" evidence="9">
    <location>
        <position position="312"/>
    </location>
    <ligand>
        <name>heme c</name>
        <dbReference type="ChEBI" id="CHEBI:61717"/>
        <label>2</label>
    </ligand>
    <ligandPart>
        <name>Fe</name>
        <dbReference type="ChEBI" id="CHEBI:18248"/>
    </ligandPart>
</feature>